<dbReference type="PANTHER" id="PTHR10131">
    <property type="entry name" value="TNF RECEPTOR ASSOCIATED FACTOR"/>
    <property type="match status" value="1"/>
</dbReference>
<dbReference type="EMBL" id="MK072309">
    <property type="protein sequence ID" value="AYV81835.1"/>
    <property type="molecule type" value="Genomic_DNA"/>
</dbReference>
<dbReference type="InterPro" id="IPR013083">
    <property type="entry name" value="Znf_RING/FYVE/PHD"/>
</dbReference>
<keyword evidence="1" id="KW-0862">Zinc</keyword>
<name>A0A3G5A3M7_9VIRU</name>
<proteinExistence type="predicted"/>
<evidence type="ECO:0000256" key="2">
    <source>
        <dbReference type="SAM" id="Coils"/>
    </source>
</evidence>
<dbReference type="PROSITE" id="PS50089">
    <property type="entry name" value="ZF_RING_2"/>
    <property type="match status" value="1"/>
</dbReference>
<sequence>MSKLTFFEGLPSVLDPDLIVTVDPVNKDYICVICHHLPCFPVNTRCCAKVYCYACISLYLEDKRKCPYCRESIDYDGVIDAAYISQIISGLTIKCLNNDCKEKFLVGKEGRTIFAHLKKCPWTKVICEDCKSIITLAECKTHLGDDRVCLNRIVRCTICDIPVQSRLVLLHAKSGAHLTQLRKKYSELKENRDSLLGVIDKQEIKIKTLEAALEEKKTVLDTLAKKSMCLCDCNIVAWSKIGFQRKVASDKETIWSFDWQFEVKKINPDTFDIILWRNKDVPKIYPIHRKFKIGYKITFKSRETGKFIIFKSNTFTFTNLGNQSVVIPGIRLKKLEELGGYKNAEDKLDLRCMFYIPTS</sequence>
<evidence type="ECO:0000256" key="1">
    <source>
        <dbReference type="PROSITE-ProRule" id="PRU00175"/>
    </source>
</evidence>
<organism evidence="4">
    <name type="scientific">Harvfovirus sp</name>
    <dbReference type="NCBI Taxonomy" id="2487768"/>
    <lineage>
        <taxon>Viruses</taxon>
        <taxon>Varidnaviria</taxon>
        <taxon>Bamfordvirae</taxon>
        <taxon>Nucleocytoviricota</taxon>
        <taxon>Megaviricetes</taxon>
        <taxon>Imitervirales</taxon>
        <taxon>Mimiviridae</taxon>
        <taxon>Klosneuvirinae</taxon>
    </lineage>
</organism>
<evidence type="ECO:0000313" key="4">
    <source>
        <dbReference type="EMBL" id="AYV81835.1"/>
    </source>
</evidence>
<gene>
    <name evidence="4" type="ORF">Harvfovirus67_5</name>
</gene>
<accession>A0A3G5A3M7</accession>
<keyword evidence="1" id="KW-0479">Metal-binding</keyword>
<evidence type="ECO:0000259" key="3">
    <source>
        <dbReference type="PROSITE" id="PS50089"/>
    </source>
</evidence>
<reference evidence="4" key="1">
    <citation type="submission" date="2018-10" db="EMBL/GenBank/DDBJ databases">
        <title>Hidden diversity of soil giant viruses.</title>
        <authorList>
            <person name="Schulz F."/>
            <person name="Alteio L."/>
            <person name="Goudeau D."/>
            <person name="Ryan E.M."/>
            <person name="Malmstrom R.R."/>
            <person name="Blanchard J."/>
            <person name="Woyke T."/>
        </authorList>
    </citation>
    <scope>NUCLEOTIDE SEQUENCE</scope>
    <source>
        <strain evidence="4">HAV1</strain>
    </source>
</reference>
<feature type="domain" description="RING-type" evidence="3">
    <location>
        <begin position="31"/>
        <end position="70"/>
    </location>
</feature>
<keyword evidence="4" id="KW-0675">Receptor</keyword>
<dbReference type="GO" id="GO:0008270">
    <property type="term" value="F:zinc ion binding"/>
    <property type="evidence" value="ECO:0007669"/>
    <property type="project" value="UniProtKB-KW"/>
</dbReference>
<protein>
    <submittedName>
        <fullName evidence="4">Putative TNF receptor-associated factor 4-like</fullName>
    </submittedName>
</protein>
<dbReference type="SUPFAM" id="SSF57850">
    <property type="entry name" value="RING/U-box"/>
    <property type="match status" value="1"/>
</dbReference>
<keyword evidence="1" id="KW-0863">Zinc-finger</keyword>
<feature type="coiled-coil region" evidence="2">
    <location>
        <begin position="178"/>
        <end position="226"/>
    </location>
</feature>
<dbReference type="InterPro" id="IPR001841">
    <property type="entry name" value="Znf_RING"/>
</dbReference>
<dbReference type="Gene3D" id="3.30.40.10">
    <property type="entry name" value="Zinc/RING finger domain, C3HC4 (zinc finger)"/>
    <property type="match status" value="2"/>
</dbReference>
<keyword evidence="2" id="KW-0175">Coiled coil</keyword>